<comment type="cofactor">
    <cofactor evidence="1">
        <name>FAD</name>
        <dbReference type="ChEBI" id="CHEBI:57692"/>
    </cofactor>
</comment>
<protein>
    <recommendedName>
        <fullName evidence="7">D-amino-acid oxidase</fullName>
        <ecNumber evidence="6">1.4.3.3</ecNumber>
    </recommendedName>
</protein>
<dbReference type="GO" id="GO:0046416">
    <property type="term" value="P:D-amino acid metabolic process"/>
    <property type="evidence" value="ECO:0007669"/>
    <property type="project" value="InterPro"/>
</dbReference>
<dbReference type="Gene3D" id="3.50.50.60">
    <property type="entry name" value="FAD/NAD(P)-binding domain"/>
    <property type="match status" value="2"/>
</dbReference>
<evidence type="ECO:0000313" key="11">
    <source>
        <dbReference type="EMBL" id="TKJ86749.1"/>
    </source>
</evidence>
<reference evidence="11 12" key="1">
    <citation type="journal article" date="2019" name="Sci. Rep.">
        <title>Differences in resource use lead to coexistence of seed-transmitted microbial populations.</title>
        <authorList>
            <person name="Torres-Cortes G."/>
            <person name="Garcia B.J."/>
            <person name="Compant S."/>
            <person name="Rezki S."/>
            <person name="Jones P."/>
            <person name="Preveaux A."/>
            <person name="Briand M."/>
            <person name="Roulet A."/>
            <person name="Bouchez O."/>
            <person name="Jacobson D."/>
            <person name="Barret M."/>
        </authorList>
    </citation>
    <scope>NUCLEOTIDE SEQUENCE [LARGE SCALE GENOMIC DNA]</scope>
    <source>
        <strain evidence="11 12">CFBP13511</strain>
    </source>
</reference>
<evidence type="ECO:0000256" key="5">
    <source>
        <dbReference type="ARBA" id="ARBA00023002"/>
    </source>
</evidence>
<dbReference type="SUPFAM" id="SSF51971">
    <property type="entry name" value="Nucleotide-binding domain"/>
    <property type="match status" value="1"/>
</dbReference>
<evidence type="ECO:0000256" key="1">
    <source>
        <dbReference type="ARBA" id="ARBA00001974"/>
    </source>
</evidence>
<evidence type="ECO:0000256" key="4">
    <source>
        <dbReference type="ARBA" id="ARBA00022827"/>
    </source>
</evidence>
<dbReference type="AlphaFoldDB" id="A0A4U3F3K9"/>
<comment type="similarity">
    <text evidence="2">Belongs to the DAMOX/DASOX family.</text>
</comment>
<dbReference type="PANTHER" id="PTHR11530:SF11">
    <property type="entry name" value="D-ASPARTATE OXIDASE"/>
    <property type="match status" value="1"/>
</dbReference>
<evidence type="ECO:0000313" key="13">
    <source>
        <dbReference type="Proteomes" id="UP000661012"/>
    </source>
</evidence>
<dbReference type="Proteomes" id="UP000661012">
    <property type="component" value="Unassembled WGS sequence"/>
</dbReference>
<evidence type="ECO:0000256" key="2">
    <source>
        <dbReference type="ARBA" id="ARBA00006730"/>
    </source>
</evidence>
<name>A0A4U3F3K9_9GAMM</name>
<keyword evidence="4" id="KW-0274">FAD</keyword>
<dbReference type="InterPro" id="IPR036188">
    <property type="entry name" value="FAD/NAD-bd_sf"/>
</dbReference>
<evidence type="ECO:0000256" key="3">
    <source>
        <dbReference type="ARBA" id="ARBA00022630"/>
    </source>
</evidence>
<dbReference type="Pfam" id="PF01266">
    <property type="entry name" value="DAO"/>
    <property type="match status" value="1"/>
</dbReference>
<dbReference type="PANTHER" id="PTHR11530">
    <property type="entry name" value="D-AMINO ACID OXIDASE"/>
    <property type="match status" value="1"/>
</dbReference>
<evidence type="ECO:0000256" key="8">
    <source>
        <dbReference type="ARBA" id="ARBA00049547"/>
    </source>
</evidence>
<dbReference type="RefSeq" id="WP_137269753.1">
    <property type="nucleotide sequence ID" value="NZ_CP101614.1"/>
</dbReference>
<evidence type="ECO:0000256" key="7">
    <source>
        <dbReference type="ARBA" id="ARBA00039751"/>
    </source>
</evidence>
<dbReference type="OrthoDB" id="9790035at2"/>
<evidence type="ECO:0000313" key="10">
    <source>
        <dbReference type="EMBL" id="MBD8108201.1"/>
    </source>
</evidence>
<sequence length="310" mass="33897">MSRWSVIGDGVAGLCIATVLAEHGQAVEVITSPQHDAASHWAGGMLAPWCEGESAPAEVVELGQRSAPWWAARVKGVEHQGTLVVAPPRDAPELTRFSRMTHAHQWVEPVTLEPALEGRFARGLFFAGEAHLDPRSALQQLRASLLQHGVDFHQDKPGGTVIDCRGIHAAHEQPGLRAVRGEMLILHSDEVHFSRPVRLLHPRFPCYLVPRTGGRFMLGATMVESHDDSPISARAMMELLSAAYAIHPALAEARVLESGTGLRPAYADNVPAIHRHNGVWSVNGMYRHGFLLAPVMAENLMQQLIQENLI</sequence>
<keyword evidence="13" id="KW-1185">Reference proteome</keyword>
<dbReference type="Gene3D" id="3.30.9.10">
    <property type="entry name" value="D-Amino Acid Oxidase, subunit A, domain 2"/>
    <property type="match status" value="2"/>
</dbReference>
<keyword evidence="3" id="KW-0285">Flavoprotein</keyword>
<comment type="catalytic activity">
    <reaction evidence="8">
        <text>a D-alpha-amino acid + O2 + H2O = a 2-oxocarboxylate + H2O2 + NH4(+)</text>
        <dbReference type="Rhea" id="RHEA:21816"/>
        <dbReference type="ChEBI" id="CHEBI:15377"/>
        <dbReference type="ChEBI" id="CHEBI:15379"/>
        <dbReference type="ChEBI" id="CHEBI:16240"/>
        <dbReference type="ChEBI" id="CHEBI:28938"/>
        <dbReference type="ChEBI" id="CHEBI:35179"/>
        <dbReference type="ChEBI" id="CHEBI:59871"/>
        <dbReference type="EC" id="1.4.3.3"/>
    </reaction>
    <physiologicalReaction direction="left-to-right" evidence="8">
        <dbReference type="Rhea" id="RHEA:21817"/>
    </physiologicalReaction>
</comment>
<dbReference type="SUPFAM" id="SSF54373">
    <property type="entry name" value="FAD-linked reductases, C-terminal domain"/>
    <property type="match status" value="1"/>
</dbReference>
<reference evidence="10 13" key="2">
    <citation type="journal article" date="2020" name="FEMS Microbiol. Ecol.">
        <title>Temporal dynamics of bacterial communities during seed development and maturation.</title>
        <authorList>
            <person name="Chesneau G."/>
            <person name="Torres-Cortes G."/>
            <person name="Briand M."/>
            <person name="Darrasse A."/>
            <person name="Preveaux A."/>
            <person name="Marais C."/>
            <person name="Jacques M.A."/>
            <person name="Shade A."/>
            <person name="Barret M."/>
        </authorList>
    </citation>
    <scope>NUCLEOTIDE SEQUENCE [LARGE SCALE GENOMIC DNA]</scope>
    <source>
        <strain evidence="10 13">CFBP13732</strain>
    </source>
</reference>
<gene>
    <name evidence="11" type="ORF">EpCFBP13511_18080</name>
    <name evidence="10" type="ORF">IFT93_17565</name>
</gene>
<dbReference type="GO" id="GO:0071949">
    <property type="term" value="F:FAD binding"/>
    <property type="evidence" value="ECO:0007669"/>
    <property type="project" value="InterPro"/>
</dbReference>
<keyword evidence="5" id="KW-0560">Oxidoreductase</keyword>
<dbReference type="GO" id="GO:0003884">
    <property type="term" value="F:D-amino-acid oxidase activity"/>
    <property type="evidence" value="ECO:0007669"/>
    <property type="project" value="UniProtKB-EC"/>
</dbReference>
<dbReference type="InterPro" id="IPR006076">
    <property type="entry name" value="FAD-dep_OxRdtase"/>
</dbReference>
<dbReference type="STRING" id="1219360.GCA_001571305_04060"/>
<organism evidence="11 12">
    <name type="scientific">Erwinia persicina</name>
    <dbReference type="NCBI Taxonomy" id="55211"/>
    <lineage>
        <taxon>Bacteria</taxon>
        <taxon>Pseudomonadati</taxon>
        <taxon>Pseudomonadota</taxon>
        <taxon>Gammaproteobacteria</taxon>
        <taxon>Enterobacterales</taxon>
        <taxon>Erwiniaceae</taxon>
        <taxon>Erwinia</taxon>
    </lineage>
</organism>
<evidence type="ECO:0000313" key="12">
    <source>
        <dbReference type="Proteomes" id="UP000306393"/>
    </source>
</evidence>
<dbReference type="EC" id="1.4.3.3" evidence="6"/>
<accession>A0A4U3F3K9</accession>
<comment type="caution">
    <text evidence="11">The sequence shown here is derived from an EMBL/GenBank/DDBJ whole genome shotgun (WGS) entry which is preliminary data.</text>
</comment>
<feature type="domain" description="FAD dependent oxidoreductase" evidence="9">
    <location>
        <begin position="6"/>
        <end position="300"/>
    </location>
</feature>
<proteinExistence type="inferred from homology"/>
<dbReference type="Proteomes" id="UP000306393">
    <property type="component" value="Unassembled WGS sequence"/>
</dbReference>
<dbReference type="EMBL" id="JACYNN010000015">
    <property type="protein sequence ID" value="MBD8108201.1"/>
    <property type="molecule type" value="Genomic_DNA"/>
</dbReference>
<evidence type="ECO:0000259" key="9">
    <source>
        <dbReference type="Pfam" id="PF01266"/>
    </source>
</evidence>
<dbReference type="InterPro" id="IPR023209">
    <property type="entry name" value="DAO"/>
</dbReference>
<dbReference type="EMBL" id="QGAC01000018">
    <property type="protein sequence ID" value="TKJ86749.1"/>
    <property type="molecule type" value="Genomic_DNA"/>
</dbReference>
<evidence type="ECO:0000256" key="6">
    <source>
        <dbReference type="ARBA" id="ARBA00039101"/>
    </source>
</evidence>